<feature type="transmembrane region" description="Helical" evidence="2">
    <location>
        <begin position="68"/>
        <end position="86"/>
    </location>
</feature>
<dbReference type="Proteomes" id="UP000318053">
    <property type="component" value="Unassembled WGS sequence"/>
</dbReference>
<dbReference type="Gene3D" id="3.60.10.10">
    <property type="entry name" value="Endonuclease/exonuclease/phosphatase"/>
    <property type="match status" value="1"/>
</dbReference>
<feature type="compositionally biased region" description="Basic and acidic residues" evidence="1">
    <location>
        <begin position="339"/>
        <end position="349"/>
    </location>
</feature>
<sequence length="385" mass="43879">MSIAFIASVVILAALLFLAFGSLLSLSSHPHWFVRGWDFPRVQILVLSWALLSLYAAVRGVCGADAVLAAWPFVTLAVALTLWHGFRIIPYTVLYPKQVADTPPDLPDHQREHNDTTRLLMSNVEMENDQYERAMAVIRRASPDVVLMVEIDQSWLEEISEFVAEYPHRVIVPQDNWYGMMLLSKLPIERHEVRYLIQDDIPSIDASLRMDDGTLIRFIGVHPRPPEPIRDTDATARDAELILWGEELADEEGPVIIGGDLNDVAWSQTTRLFLRVSRLLDPRRGRGFFNSFHAGRWYLRFPLDHVFHSVHFTLSKIARLDNIGSDHFPIMIDLRLTPEEKSEHNPLEKEESDDAAAEERLQRAADDETLDGDAVDDDVEDISDR</sequence>
<organism evidence="4 5">
    <name type="scientific">Allorhodopirellula solitaria</name>
    <dbReference type="NCBI Taxonomy" id="2527987"/>
    <lineage>
        <taxon>Bacteria</taxon>
        <taxon>Pseudomonadati</taxon>
        <taxon>Planctomycetota</taxon>
        <taxon>Planctomycetia</taxon>
        <taxon>Pirellulales</taxon>
        <taxon>Pirellulaceae</taxon>
        <taxon>Allorhodopirellula</taxon>
    </lineage>
</organism>
<feature type="compositionally biased region" description="Basic and acidic residues" evidence="1">
    <location>
        <begin position="357"/>
        <end position="366"/>
    </location>
</feature>
<feature type="domain" description="Endonuclease/exonuclease/phosphatase" evidence="3">
    <location>
        <begin position="123"/>
        <end position="327"/>
    </location>
</feature>
<dbReference type="GO" id="GO:0003824">
    <property type="term" value="F:catalytic activity"/>
    <property type="evidence" value="ECO:0007669"/>
    <property type="project" value="InterPro"/>
</dbReference>
<dbReference type="EMBL" id="SJPK01000015">
    <property type="protein sequence ID" value="TWT56208.1"/>
    <property type="molecule type" value="Genomic_DNA"/>
</dbReference>
<comment type="caution">
    <text evidence="4">The sequence shown here is derived from an EMBL/GenBank/DDBJ whole genome shotgun (WGS) entry which is preliminary data.</text>
</comment>
<dbReference type="SUPFAM" id="SSF56219">
    <property type="entry name" value="DNase I-like"/>
    <property type="match status" value="1"/>
</dbReference>
<feature type="transmembrane region" description="Helical" evidence="2">
    <location>
        <begin position="43"/>
        <end position="61"/>
    </location>
</feature>
<evidence type="ECO:0000256" key="2">
    <source>
        <dbReference type="SAM" id="Phobius"/>
    </source>
</evidence>
<dbReference type="InterPro" id="IPR036691">
    <property type="entry name" value="Endo/exonu/phosph_ase_sf"/>
</dbReference>
<accession>A0A5C5X030</accession>
<evidence type="ECO:0000259" key="3">
    <source>
        <dbReference type="Pfam" id="PF03372"/>
    </source>
</evidence>
<evidence type="ECO:0000313" key="4">
    <source>
        <dbReference type="EMBL" id="TWT56208.1"/>
    </source>
</evidence>
<feature type="compositionally biased region" description="Acidic residues" evidence="1">
    <location>
        <begin position="367"/>
        <end position="385"/>
    </location>
</feature>
<feature type="region of interest" description="Disordered" evidence="1">
    <location>
        <begin position="339"/>
        <end position="385"/>
    </location>
</feature>
<evidence type="ECO:0000313" key="5">
    <source>
        <dbReference type="Proteomes" id="UP000318053"/>
    </source>
</evidence>
<protein>
    <recommendedName>
        <fullName evidence="3">Endonuclease/exonuclease/phosphatase domain-containing protein</fullName>
    </recommendedName>
</protein>
<dbReference type="AlphaFoldDB" id="A0A5C5X030"/>
<keyword evidence="2" id="KW-1133">Transmembrane helix</keyword>
<reference evidence="4 5" key="1">
    <citation type="submission" date="2019-02" db="EMBL/GenBank/DDBJ databases">
        <title>Deep-cultivation of Planctomycetes and their phenomic and genomic characterization uncovers novel biology.</title>
        <authorList>
            <person name="Wiegand S."/>
            <person name="Jogler M."/>
            <person name="Boedeker C."/>
            <person name="Pinto D."/>
            <person name="Vollmers J."/>
            <person name="Rivas-Marin E."/>
            <person name="Kohn T."/>
            <person name="Peeters S.H."/>
            <person name="Heuer A."/>
            <person name="Rast P."/>
            <person name="Oberbeckmann S."/>
            <person name="Bunk B."/>
            <person name="Jeske O."/>
            <person name="Meyerdierks A."/>
            <person name="Storesund J.E."/>
            <person name="Kallscheuer N."/>
            <person name="Luecker S."/>
            <person name="Lage O.M."/>
            <person name="Pohl T."/>
            <person name="Merkel B.J."/>
            <person name="Hornburger P."/>
            <person name="Mueller R.-W."/>
            <person name="Bruemmer F."/>
            <person name="Labrenz M."/>
            <person name="Spormann A.M."/>
            <person name="Op Den Camp H."/>
            <person name="Overmann J."/>
            <person name="Amann R."/>
            <person name="Jetten M.S.M."/>
            <person name="Mascher T."/>
            <person name="Medema M.H."/>
            <person name="Devos D.P."/>
            <person name="Kaster A.-K."/>
            <person name="Ovreas L."/>
            <person name="Rohde M."/>
            <person name="Galperin M.Y."/>
            <person name="Jogler C."/>
        </authorList>
    </citation>
    <scope>NUCLEOTIDE SEQUENCE [LARGE SCALE GENOMIC DNA]</scope>
    <source>
        <strain evidence="4 5">CA85</strain>
    </source>
</reference>
<dbReference type="GO" id="GO:0006506">
    <property type="term" value="P:GPI anchor biosynthetic process"/>
    <property type="evidence" value="ECO:0007669"/>
    <property type="project" value="TreeGrafter"/>
</dbReference>
<dbReference type="OrthoDB" id="9796594at2"/>
<dbReference type="InterPro" id="IPR051916">
    <property type="entry name" value="GPI-anchor_lipid_remodeler"/>
</dbReference>
<keyword evidence="2" id="KW-0812">Transmembrane</keyword>
<keyword evidence="2" id="KW-0472">Membrane</keyword>
<dbReference type="GO" id="GO:0016020">
    <property type="term" value="C:membrane"/>
    <property type="evidence" value="ECO:0007669"/>
    <property type="project" value="GOC"/>
</dbReference>
<evidence type="ECO:0000256" key="1">
    <source>
        <dbReference type="SAM" id="MobiDB-lite"/>
    </source>
</evidence>
<proteinExistence type="predicted"/>
<dbReference type="RefSeq" id="WP_146393237.1">
    <property type="nucleotide sequence ID" value="NZ_SJPK01000015.1"/>
</dbReference>
<dbReference type="Pfam" id="PF03372">
    <property type="entry name" value="Exo_endo_phos"/>
    <property type="match status" value="1"/>
</dbReference>
<keyword evidence="5" id="KW-1185">Reference proteome</keyword>
<dbReference type="PANTHER" id="PTHR14859">
    <property type="entry name" value="CALCOFLUOR WHITE HYPERSENSITIVE PROTEIN PRECURSOR"/>
    <property type="match status" value="1"/>
</dbReference>
<name>A0A5C5X030_9BACT</name>
<dbReference type="PANTHER" id="PTHR14859:SF15">
    <property type="entry name" value="ENDONUCLEASE_EXONUCLEASE_PHOSPHATASE DOMAIN-CONTAINING PROTEIN"/>
    <property type="match status" value="1"/>
</dbReference>
<dbReference type="InterPro" id="IPR005135">
    <property type="entry name" value="Endo/exonuclease/phosphatase"/>
</dbReference>
<gene>
    <name evidence="4" type="ORF">CA85_43900</name>
</gene>